<feature type="domain" description="dTDP-4-dehydro-6-deoxy-alpha-D-glucopyranose 2,3-dehydratase" evidence="1">
    <location>
        <begin position="49"/>
        <end position="259"/>
    </location>
</feature>
<dbReference type="InterPro" id="IPR038153">
    <property type="entry name" value="EvaA-like_sf"/>
</dbReference>
<dbReference type="Gene3D" id="3.90.79.40">
    <property type="entry name" value="EvaA sugar 2,3-dehydratase subunit"/>
    <property type="match status" value="1"/>
</dbReference>
<gene>
    <name evidence="2" type="ORF">MNBD_ACTINO02-28</name>
</gene>
<dbReference type="GO" id="GO:0016829">
    <property type="term" value="F:lyase activity"/>
    <property type="evidence" value="ECO:0007669"/>
    <property type="project" value="InterPro"/>
</dbReference>
<dbReference type="AlphaFoldDB" id="A0A3B0T3J6"/>
<dbReference type="EMBL" id="UOEK01000374">
    <property type="protein sequence ID" value="VAW06909.1"/>
    <property type="molecule type" value="Genomic_DNA"/>
</dbReference>
<dbReference type="Pfam" id="PF03559">
    <property type="entry name" value="Hexose_dehydrat"/>
    <property type="match status" value="1"/>
</dbReference>
<proteinExistence type="predicted"/>
<evidence type="ECO:0000313" key="2">
    <source>
        <dbReference type="EMBL" id="VAW06909.1"/>
    </source>
</evidence>
<reference evidence="2" key="1">
    <citation type="submission" date="2018-06" db="EMBL/GenBank/DDBJ databases">
        <authorList>
            <person name="Zhirakovskaya E."/>
        </authorList>
    </citation>
    <scope>NUCLEOTIDE SEQUENCE</scope>
</reference>
<accession>A0A3B0T3J6</accession>
<name>A0A3B0T3J6_9ZZZZ</name>
<evidence type="ECO:0000259" key="1">
    <source>
        <dbReference type="Pfam" id="PF03559"/>
    </source>
</evidence>
<sequence length="259" mass="29167">MIDTARSFEDVVGAYRRFLDNAGLVVQLLRIESHVESTRDWSQVATLGDVKSWFESQRASCPMRVADIPLNEARGWIVDPDTGDVHHESGEFFTVHGIRVTQSVGREVGGGGWDQPILEQVGYDGGLLGILRRRVNGVPHYLIEAKAEPGNYKTIQMSPTLQATFSNLKRAHEGRKPRFAELFEHPEDHGATVLYSQWLSEDGGRLHLKRNRGMLVEVSEDVPVDAPGSFMWMSMWQIKECLNEDAWVNPHVRGIIAHL</sequence>
<protein>
    <recommendedName>
        <fullName evidence="1">dTDP-4-dehydro-6-deoxy-alpha-D-glucopyranose 2,3-dehydratase domain-containing protein</fullName>
    </recommendedName>
</protein>
<organism evidence="2">
    <name type="scientific">hydrothermal vent metagenome</name>
    <dbReference type="NCBI Taxonomy" id="652676"/>
    <lineage>
        <taxon>unclassified sequences</taxon>
        <taxon>metagenomes</taxon>
        <taxon>ecological metagenomes</taxon>
    </lineage>
</organism>
<dbReference type="InterPro" id="IPR005212">
    <property type="entry name" value="EvaA-like"/>
</dbReference>